<dbReference type="InterPro" id="IPR036318">
    <property type="entry name" value="FAD-bd_PCMH-like_sf"/>
</dbReference>
<name>A0ABT7DW89_9NEIS</name>
<protein>
    <submittedName>
        <fullName evidence="3">FAD-binding oxidoreductase</fullName>
    </submittedName>
</protein>
<dbReference type="RefSeq" id="WP_284099209.1">
    <property type="nucleotide sequence ID" value="NZ_JARRAF010000002.1"/>
</dbReference>
<dbReference type="EMBL" id="JARRAF010000002">
    <property type="protein sequence ID" value="MDK2122922.1"/>
    <property type="molecule type" value="Genomic_DNA"/>
</dbReference>
<keyword evidence="1" id="KW-0285">Flavoprotein</keyword>
<dbReference type="Proteomes" id="UP001172778">
    <property type="component" value="Unassembled WGS sequence"/>
</dbReference>
<dbReference type="Gene3D" id="3.30.465.10">
    <property type="match status" value="1"/>
</dbReference>
<dbReference type="InterPro" id="IPR006094">
    <property type="entry name" value="Oxid_FAD_bind_N"/>
</dbReference>
<organism evidence="3 4">
    <name type="scientific">Parachitinimonas caeni</name>
    <dbReference type="NCBI Taxonomy" id="3031301"/>
    <lineage>
        <taxon>Bacteria</taxon>
        <taxon>Pseudomonadati</taxon>
        <taxon>Pseudomonadota</taxon>
        <taxon>Betaproteobacteria</taxon>
        <taxon>Neisseriales</taxon>
        <taxon>Chitinibacteraceae</taxon>
        <taxon>Parachitinimonas</taxon>
    </lineage>
</organism>
<dbReference type="Pfam" id="PF01565">
    <property type="entry name" value="FAD_binding_4"/>
    <property type="match status" value="1"/>
</dbReference>
<evidence type="ECO:0000256" key="1">
    <source>
        <dbReference type="ARBA" id="ARBA00022827"/>
    </source>
</evidence>
<keyword evidence="4" id="KW-1185">Reference proteome</keyword>
<dbReference type="PANTHER" id="PTHR43762">
    <property type="entry name" value="L-GULONOLACTONE OXIDASE"/>
    <property type="match status" value="1"/>
</dbReference>
<evidence type="ECO:0000313" key="4">
    <source>
        <dbReference type="Proteomes" id="UP001172778"/>
    </source>
</evidence>
<accession>A0ABT7DW89</accession>
<dbReference type="PROSITE" id="PS51387">
    <property type="entry name" value="FAD_PCMH"/>
    <property type="match status" value="1"/>
</dbReference>
<reference evidence="3" key="1">
    <citation type="submission" date="2023-03" db="EMBL/GenBank/DDBJ databases">
        <title>Chitinimonas shenzhenensis gen. nov., sp. nov., a novel member of family Burkholderiaceae isolated from activated sludge collected in Shen Zhen, China.</title>
        <authorList>
            <person name="Wang X."/>
        </authorList>
    </citation>
    <scope>NUCLEOTIDE SEQUENCE</scope>
    <source>
        <strain evidence="3">DQS-5</strain>
    </source>
</reference>
<dbReference type="PANTHER" id="PTHR43762:SF1">
    <property type="entry name" value="D-ARABINONO-1,4-LACTONE OXIDASE"/>
    <property type="match status" value="1"/>
</dbReference>
<feature type="domain" description="FAD-binding PCMH-type" evidence="2">
    <location>
        <begin position="10"/>
        <end position="176"/>
    </location>
</feature>
<evidence type="ECO:0000313" key="3">
    <source>
        <dbReference type="EMBL" id="MDK2122922.1"/>
    </source>
</evidence>
<comment type="caution">
    <text evidence="3">The sequence shown here is derived from an EMBL/GenBank/DDBJ whole genome shotgun (WGS) entry which is preliminary data.</text>
</comment>
<dbReference type="SUPFAM" id="SSF56176">
    <property type="entry name" value="FAD-binding/transporter-associated domain-like"/>
    <property type="match status" value="1"/>
</dbReference>
<keyword evidence="1" id="KW-0274">FAD</keyword>
<gene>
    <name evidence="3" type="ORF">PZA18_02525</name>
</gene>
<dbReference type="InterPro" id="IPR016166">
    <property type="entry name" value="FAD-bd_PCMH"/>
</dbReference>
<dbReference type="InterPro" id="IPR010031">
    <property type="entry name" value="FAD_lactone_oxidase-like"/>
</dbReference>
<sequence>MKRYQSWGRIDAEPSRVYALSDRQMALPTASFSMLPFGNGRSYGDVGLNRGGALLDTAGLDRFIDFDPASGILRCEAGVQLDHILSLAVPQGWFLPVTPGTRFVTVGGAIANDVHGKNHHVAGSFGCHVRQFELLRSDGSRRLCSPQHDADWFGATIGGLGLTGLITWAELQLRRIANPFLWTEAIRFRNLQQFIELDAEVAPRHEYTVAWLDCLAGGAGRGRGIYFVGDHAPSLTQLPLYQARRRRLPLTPPWSLVNGLSLRAFNQLYYHRPLATGQTLTHYEPYFYPLDSLLEWNRMYGPRGFYQYQCVVAPEAGAQALDRLLQAIARSGQGSFLAVLKRFGDQASPGWLSFPRPGYTLALDFPNRGDATLQLFRELDAVVLDHGGAIYPAKDATMPAEHFRHYYPAWQRFSAFVDPAFSSSLWRRVMAA</sequence>
<evidence type="ECO:0000259" key="2">
    <source>
        <dbReference type="PROSITE" id="PS51387"/>
    </source>
</evidence>
<dbReference type="InterPro" id="IPR016169">
    <property type="entry name" value="FAD-bd_PCMH_sub2"/>
</dbReference>
<proteinExistence type="predicted"/>